<dbReference type="EMBL" id="MW353181">
    <property type="protein sequence ID" value="QPP19708.1"/>
    <property type="molecule type" value="Genomic_DNA"/>
</dbReference>
<keyword evidence="2" id="KW-0540">Nuclease</keyword>
<evidence type="ECO:0000313" key="2">
    <source>
        <dbReference type="EMBL" id="QPP19708.1"/>
    </source>
</evidence>
<organism evidence="2 3">
    <name type="scientific">Mycobacterium phage phiT46-1</name>
    <dbReference type="NCBI Taxonomy" id="2775045"/>
    <lineage>
        <taxon>Viruses</taxon>
        <taxon>Duplodnaviria</taxon>
        <taxon>Heunggongvirae</taxon>
        <taxon>Uroviricota</taxon>
        <taxon>Caudoviricetes</taxon>
        <taxon>Mycoabscvirus</taxon>
        <taxon>Mycoabscvirus phiT46-1</taxon>
    </lineage>
</organism>
<feature type="region of interest" description="Disordered" evidence="1">
    <location>
        <begin position="1"/>
        <end position="47"/>
    </location>
</feature>
<dbReference type="KEGG" id="vg:63911431"/>
<keyword evidence="2" id="KW-0378">Hydrolase</keyword>
<protein>
    <submittedName>
        <fullName evidence="2">HNH endonuclease</fullName>
    </submittedName>
</protein>
<proteinExistence type="predicted"/>
<dbReference type="RefSeq" id="YP_010050697.1">
    <property type="nucleotide sequence ID" value="NC_054432.1"/>
</dbReference>
<dbReference type="GO" id="GO:0004519">
    <property type="term" value="F:endonuclease activity"/>
    <property type="evidence" value="ECO:0007669"/>
    <property type="project" value="UniProtKB-KW"/>
</dbReference>
<gene>
    <name evidence="2" type="primary">74</name>
    <name evidence="2" type="ORF">PHIT46-1_74</name>
</gene>
<name>A0A7T1X3S6_9CAUD</name>
<sequence>MRSATHQRHAFPRLRSIGRPLMPNRTPRTTTQKRLGHDHQQQRDRLLARHVDGQPCWWCGKPMYRDRTRNWDHNPKATRRDGKPDTSSGSLAADHSTARAQSTTSRADRLLHGTCNKQRQGGHRDDQRPALTNPPDTDPALGTRIFNWP</sequence>
<feature type="region of interest" description="Disordered" evidence="1">
    <location>
        <begin position="61"/>
        <end position="149"/>
    </location>
</feature>
<keyword evidence="2" id="KW-0255">Endonuclease</keyword>
<evidence type="ECO:0000313" key="3">
    <source>
        <dbReference type="Proteomes" id="UP000594984"/>
    </source>
</evidence>
<feature type="compositionally biased region" description="Basic and acidic residues" evidence="1">
    <location>
        <begin position="63"/>
        <end position="84"/>
    </location>
</feature>
<feature type="compositionally biased region" description="Basic residues" evidence="1">
    <location>
        <begin position="1"/>
        <end position="12"/>
    </location>
</feature>
<accession>A0A7T1X3S6</accession>
<dbReference type="Proteomes" id="UP000594984">
    <property type="component" value="Segment"/>
</dbReference>
<dbReference type="GeneID" id="63911431"/>
<evidence type="ECO:0000256" key="1">
    <source>
        <dbReference type="SAM" id="MobiDB-lite"/>
    </source>
</evidence>
<feature type="compositionally biased region" description="Basic and acidic residues" evidence="1">
    <location>
        <begin position="35"/>
        <end position="47"/>
    </location>
</feature>
<keyword evidence="3" id="KW-1185">Reference proteome</keyword>
<reference evidence="2 3" key="1">
    <citation type="submission" date="2020-12" db="EMBL/GenBank/DDBJ databases">
        <authorList>
            <person name="Amarh E.D."/>
            <person name="Dedrick R.M."/>
            <person name="Garlena R.A."/>
            <person name="Russell D.A."/>
            <person name="Jacobs-Sera D."/>
            <person name="Hatfull G.F."/>
        </authorList>
    </citation>
    <scope>NUCLEOTIDE SEQUENCE [LARGE SCALE GENOMIC DNA]</scope>
</reference>